<feature type="compositionally biased region" description="Basic residues" evidence="2">
    <location>
        <begin position="49"/>
        <end position="58"/>
    </location>
</feature>
<keyword evidence="4" id="KW-0675">Receptor</keyword>
<accession>A0ABQ9TFW6</accession>
<evidence type="ECO:0000313" key="4">
    <source>
        <dbReference type="EMBL" id="KAK2083624.1"/>
    </source>
</evidence>
<evidence type="ECO:0000259" key="3">
    <source>
        <dbReference type="Pfam" id="PF04826"/>
    </source>
</evidence>
<dbReference type="Pfam" id="PF04826">
    <property type="entry name" value="Arm_2"/>
    <property type="match status" value="1"/>
</dbReference>
<evidence type="ECO:0000256" key="1">
    <source>
        <dbReference type="ARBA" id="ARBA00011013"/>
    </source>
</evidence>
<gene>
    <name evidence="4" type="primary">GPRASP1</name>
    <name evidence="4" type="ORF">P7K49_038860</name>
</gene>
<dbReference type="InterPro" id="IPR011989">
    <property type="entry name" value="ARM-like"/>
</dbReference>
<dbReference type="Proteomes" id="UP001266305">
    <property type="component" value="Unassembled WGS sequence"/>
</dbReference>
<dbReference type="InterPro" id="IPR043374">
    <property type="entry name" value="GASP1-3"/>
</dbReference>
<keyword evidence="5" id="KW-1185">Reference proteome</keyword>
<comment type="similarity">
    <text evidence="1">Belongs to the GPRASP family.</text>
</comment>
<dbReference type="InterPro" id="IPR006911">
    <property type="entry name" value="ARM-rpt_dom"/>
</dbReference>
<feature type="compositionally biased region" description="Polar residues" evidence="2">
    <location>
        <begin position="179"/>
        <end position="192"/>
    </location>
</feature>
<dbReference type="InterPro" id="IPR016024">
    <property type="entry name" value="ARM-type_fold"/>
</dbReference>
<feature type="region of interest" description="Disordered" evidence="2">
    <location>
        <begin position="447"/>
        <end position="473"/>
    </location>
</feature>
<name>A0ABQ9TFW6_SAGOE</name>
<dbReference type="Gene3D" id="1.25.10.10">
    <property type="entry name" value="Leucine-rich Repeat Variant"/>
    <property type="match status" value="1"/>
</dbReference>
<protein>
    <submittedName>
        <fullName evidence="4">G-protein coupled receptor-associated sorting protein 1</fullName>
    </submittedName>
</protein>
<dbReference type="PANTHER" id="PTHR46414:SF3">
    <property type="entry name" value="G-PROTEIN COUPLED RECEPTOR-ASSOCIATED SORTING PROTEIN 1"/>
    <property type="match status" value="1"/>
</dbReference>
<sequence>MTGAKVAPSAQAKPEKKAEEEVMPGAERENDVPLVVRPKVRTQAQKMTGTKRKNKSKVMRGGNTKVETSAVGGARPKNKAKAIAVSQFKDEAQMWAQTEFGAERISKTERNPQTNIIASPLVSTDSVLVAKTKYLCEDRELVNPDTESFPGRKAHYQAGFQPSSRSEEETNMGSWCCPKSTSKQEASPNSDFQWVEKSSVSSLFWSGDEVTERCHPRNRVKDNTRSRHMANQEANTMSRSQTNQELYIASSSGSEDESVMTSWFWARDKTNTWSGPREDPNSRSRFRSKNKVYVEPSSGSEREDHMESWFWAGEESKFRSKTRAGKEANTRARHRAKQEACIDFMPGSINVIKKESCFWPEENANTFSGPMIKKEARSRAMAKKEAKTKARARAKQEVRSEEEALIGTWFWATDESSVADEASTESSPQVEDEFIVGSWFWTEEGASMGTGASSKSKPRTEGEPIGDSLFGAGEKTSMKTGAEATSESLLAADDEQVIIGSWFWAGEEVNQEAEEETIFGSWFWVIDEAGVESGIGVSCDSRPRSEEEEVIGSWFWSGEQADIEAGIGEEARPGAEEETIFGSWFWAENQTYVDCRAEASGDTMQGAEEEEPIIGSWFWTRVEACVEGDVNSKSSLEDKEEAIISSCFGAKEEVSMKHGTGVRCRFMAGAEETSNRSCFWAEKEPCMYPANGGSWESRPEEEEDTVNSWFWSRKYTKPEAITGSWLWAAEDSNIDGTGEEAKLLTEEETMINSWFWKEDEAISEATHREESRLEAEENDIIGSWFWAGEEDRLEAAAETREDRLAAEKEGIVGSWFGAREEIIRRDVGSYSKSSTKAEEEEVIIGSWFWEEKASLEAVAGAGFESKPGTEEEEITVGSWFWPEEAASIEAGSQAVEEMESETEEETVFGSWFWAGKVVSVEAGICCVSKPEDDEEMIVESWFWSGDKAIKETGTVATCESKPENEEGVIVGSWFEAEDEVDNRTDNGTNCESRTLDDEDEAIVGSWFWAGDEAHFESNPSPVFRAVCTSTCSVEQEPDPSRRPQSWEEVTVKFKPGPWGRVGFPSISPFRFPKEAASLFCEMFGGKPRNLVLSPEGEEHEPLLRPNEPEAEFPFQYDPSYRSVQEIREHLRAKESAEPENWSCSCIQCELKIGSEEFEELLILMDRNRDPFIHEISKIAMGMRGASQFTRSVIRDSGVVSLIEALLNYPSSRVRTRFLENMICMAPTYPNLNMIQTYVCRVCEETLICSLDSQKQLSGIRMIIHLTSTTDYHTLVANYMSGFLSLLATGNTKTRFHVLKVLLNLSENPVMTKELLSDEAVSEFMGLFHRDETNDNIQIVLAIFENIGNNIKKETVFCDDDFDDDFDLEPLISAFHKVEKFAKELKGKTDYQNDPEGDQEN</sequence>
<feature type="region of interest" description="Disordered" evidence="2">
    <location>
        <begin position="144"/>
        <end position="192"/>
    </location>
</feature>
<dbReference type="SUPFAM" id="SSF48371">
    <property type="entry name" value="ARM repeat"/>
    <property type="match status" value="1"/>
</dbReference>
<dbReference type="EMBL" id="JASSZA010000023">
    <property type="protein sequence ID" value="KAK2083624.1"/>
    <property type="molecule type" value="Genomic_DNA"/>
</dbReference>
<feature type="region of interest" description="Disordered" evidence="2">
    <location>
        <begin position="1"/>
        <end position="78"/>
    </location>
</feature>
<feature type="domain" description="Armadillo repeat-containing" evidence="3">
    <location>
        <begin position="1154"/>
        <end position="1362"/>
    </location>
</feature>
<evidence type="ECO:0000256" key="2">
    <source>
        <dbReference type="SAM" id="MobiDB-lite"/>
    </source>
</evidence>
<proteinExistence type="inferred from homology"/>
<feature type="compositionally biased region" description="Basic and acidic residues" evidence="2">
    <location>
        <begin position="13"/>
        <end position="31"/>
    </location>
</feature>
<dbReference type="PANTHER" id="PTHR46414">
    <property type="entry name" value="PROTEIN BHLHB9-RELATED"/>
    <property type="match status" value="1"/>
</dbReference>
<reference evidence="4 5" key="1">
    <citation type="submission" date="2023-05" db="EMBL/GenBank/DDBJ databases">
        <title>B98-5 Cell Line De Novo Hybrid Assembly: An Optical Mapping Approach.</title>
        <authorList>
            <person name="Kananen K."/>
            <person name="Auerbach J.A."/>
            <person name="Kautto E."/>
            <person name="Blachly J.S."/>
        </authorList>
    </citation>
    <scope>NUCLEOTIDE SEQUENCE [LARGE SCALE GENOMIC DNA]</scope>
    <source>
        <strain evidence="4">B95-8</strain>
        <tissue evidence="4">Cell line</tissue>
    </source>
</reference>
<evidence type="ECO:0000313" key="5">
    <source>
        <dbReference type="Proteomes" id="UP001266305"/>
    </source>
</evidence>
<comment type="caution">
    <text evidence="4">The sequence shown here is derived from an EMBL/GenBank/DDBJ whole genome shotgun (WGS) entry which is preliminary data.</text>
</comment>
<organism evidence="4 5">
    <name type="scientific">Saguinus oedipus</name>
    <name type="common">Cotton-top tamarin</name>
    <name type="synonym">Oedipomidas oedipus</name>
    <dbReference type="NCBI Taxonomy" id="9490"/>
    <lineage>
        <taxon>Eukaryota</taxon>
        <taxon>Metazoa</taxon>
        <taxon>Chordata</taxon>
        <taxon>Craniata</taxon>
        <taxon>Vertebrata</taxon>
        <taxon>Euteleostomi</taxon>
        <taxon>Mammalia</taxon>
        <taxon>Eutheria</taxon>
        <taxon>Euarchontoglires</taxon>
        <taxon>Primates</taxon>
        <taxon>Haplorrhini</taxon>
        <taxon>Platyrrhini</taxon>
        <taxon>Cebidae</taxon>
        <taxon>Callitrichinae</taxon>
        <taxon>Saguinus</taxon>
    </lineage>
</organism>